<sequence length="188" mass="20840">MLKRTCPFGESFPNQMKIHVGLKEVAEGVDKEKHMKEVYEKTLAMMFAAQRQANELNKAQAADGHHLDNGSMDSKEADGCHDNGCNTPHMDLLPGQCFLDEHGQIVIGKTVATKSKEADAAPSRCCACHKPTAPVAVARCYACQDPMCPACLRRCLQCENGFCNMCSLINYDENWDRIFCLSCSSRME</sequence>
<evidence type="ECO:0000313" key="2">
    <source>
        <dbReference type="RefSeq" id="XP_022105297.1"/>
    </source>
</evidence>
<dbReference type="PANTHER" id="PTHR14365">
    <property type="entry name" value="APOPTOSIS REGULATORY PROTEIN SIVA"/>
    <property type="match status" value="1"/>
</dbReference>
<dbReference type="AlphaFoldDB" id="A0A8B7ZJU5"/>
<dbReference type="GO" id="GO:0097191">
    <property type="term" value="P:extrinsic apoptotic signaling pathway"/>
    <property type="evidence" value="ECO:0007669"/>
    <property type="project" value="TreeGrafter"/>
</dbReference>
<dbReference type="InterPro" id="IPR022773">
    <property type="entry name" value="Siva"/>
</dbReference>
<dbReference type="KEGG" id="aplc:110987139"/>
<keyword evidence="1" id="KW-1185">Reference proteome</keyword>
<dbReference type="Proteomes" id="UP000694845">
    <property type="component" value="Unplaced"/>
</dbReference>
<organism evidence="1 2">
    <name type="scientific">Acanthaster planci</name>
    <name type="common">Crown-of-thorns starfish</name>
    <dbReference type="NCBI Taxonomy" id="133434"/>
    <lineage>
        <taxon>Eukaryota</taxon>
        <taxon>Metazoa</taxon>
        <taxon>Echinodermata</taxon>
        <taxon>Eleutherozoa</taxon>
        <taxon>Asterozoa</taxon>
        <taxon>Asteroidea</taxon>
        <taxon>Valvatacea</taxon>
        <taxon>Valvatida</taxon>
        <taxon>Acanthasteridae</taxon>
        <taxon>Acanthaster</taxon>
    </lineage>
</organism>
<proteinExistence type="predicted"/>
<protein>
    <submittedName>
        <fullName evidence="2">Apoptosis regulatory protein Siva-like isoform X1</fullName>
    </submittedName>
</protein>
<gene>
    <name evidence="2" type="primary">LOC110987139</name>
</gene>
<name>A0A8B7ZJU5_ACAPL</name>
<evidence type="ECO:0000313" key="1">
    <source>
        <dbReference type="Proteomes" id="UP000694845"/>
    </source>
</evidence>
<dbReference type="PANTHER" id="PTHR14365:SF1">
    <property type="entry name" value="APOPTOSIS REGULATORY PROTEIN SIVA"/>
    <property type="match status" value="1"/>
</dbReference>
<dbReference type="Pfam" id="PF05458">
    <property type="entry name" value="Siva"/>
    <property type="match status" value="1"/>
</dbReference>
<dbReference type="OrthoDB" id="60860at2759"/>
<dbReference type="GO" id="GO:0005175">
    <property type="term" value="F:CD27 receptor binding"/>
    <property type="evidence" value="ECO:0007669"/>
    <property type="project" value="TreeGrafter"/>
</dbReference>
<dbReference type="GeneID" id="110987139"/>
<reference evidence="2" key="1">
    <citation type="submission" date="2025-08" db="UniProtKB">
        <authorList>
            <consortium name="RefSeq"/>
        </authorList>
    </citation>
    <scope>IDENTIFICATION</scope>
</reference>
<dbReference type="RefSeq" id="XP_022105297.1">
    <property type="nucleotide sequence ID" value="XM_022249605.1"/>
</dbReference>
<accession>A0A8B7ZJU5</accession>